<keyword evidence="5" id="KW-0808">Transferase</keyword>
<evidence type="ECO:0000259" key="4">
    <source>
        <dbReference type="PROSITE" id="PS51063"/>
    </source>
</evidence>
<name>A0A0K6IAW0_9BURK</name>
<dbReference type="SUPFAM" id="SSF51206">
    <property type="entry name" value="cAMP-binding domain-like"/>
    <property type="match status" value="1"/>
</dbReference>
<dbReference type="GO" id="GO:0005829">
    <property type="term" value="C:cytosol"/>
    <property type="evidence" value="ECO:0007669"/>
    <property type="project" value="TreeGrafter"/>
</dbReference>
<evidence type="ECO:0000256" key="3">
    <source>
        <dbReference type="ARBA" id="ARBA00023163"/>
    </source>
</evidence>
<keyword evidence="3" id="KW-0804">Transcription</keyword>
<dbReference type="InterPro" id="IPR000595">
    <property type="entry name" value="cNMP-bd_dom"/>
</dbReference>
<keyword evidence="2" id="KW-0238">DNA-binding</keyword>
<proteinExistence type="predicted"/>
<dbReference type="InterPro" id="IPR036390">
    <property type="entry name" value="WH_DNA-bd_sf"/>
</dbReference>
<dbReference type="OrthoDB" id="9776746at2"/>
<gene>
    <name evidence="5" type="ORF">Ga0061069_11430</name>
</gene>
<dbReference type="SUPFAM" id="SSF46785">
    <property type="entry name" value="Winged helix' DNA-binding domain"/>
    <property type="match status" value="1"/>
</dbReference>
<dbReference type="PANTHER" id="PTHR24567:SF74">
    <property type="entry name" value="HTH-TYPE TRANSCRIPTIONAL REGULATOR ARCR"/>
    <property type="match status" value="1"/>
</dbReference>
<dbReference type="InterPro" id="IPR050397">
    <property type="entry name" value="Env_Response_Regulators"/>
</dbReference>
<keyword evidence="1" id="KW-0805">Transcription regulation</keyword>
<dbReference type="InterPro" id="IPR018490">
    <property type="entry name" value="cNMP-bd_dom_sf"/>
</dbReference>
<dbReference type="Pfam" id="PF00027">
    <property type="entry name" value="cNMP_binding"/>
    <property type="match status" value="1"/>
</dbReference>
<dbReference type="InterPro" id="IPR036388">
    <property type="entry name" value="WH-like_DNA-bd_sf"/>
</dbReference>
<dbReference type="InterPro" id="IPR014710">
    <property type="entry name" value="RmlC-like_jellyroll"/>
</dbReference>
<accession>A0A0K6IAW0</accession>
<dbReference type="InterPro" id="IPR012318">
    <property type="entry name" value="HTH_CRP"/>
</dbReference>
<dbReference type="Pfam" id="PF13545">
    <property type="entry name" value="HTH_Crp_2"/>
    <property type="match status" value="1"/>
</dbReference>
<keyword evidence="5" id="KW-0418">Kinase</keyword>
<dbReference type="Gene3D" id="2.60.120.10">
    <property type="entry name" value="Jelly Rolls"/>
    <property type="match status" value="1"/>
</dbReference>
<dbReference type="PANTHER" id="PTHR24567">
    <property type="entry name" value="CRP FAMILY TRANSCRIPTIONAL REGULATORY PROTEIN"/>
    <property type="match status" value="1"/>
</dbReference>
<dbReference type="AlphaFoldDB" id="A0A0K6IAW0"/>
<dbReference type="GO" id="GO:0003677">
    <property type="term" value="F:DNA binding"/>
    <property type="evidence" value="ECO:0007669"/>
    <property type="project" value="UniProtKB-KW"/>
</dbReference>
<evidence type="ECO:0000313" key="5">
    <source>
        <dbReference type="EMBL" id="CUB00462.1"/>
    </source>
</evidence>
<dbReference type="CDD" id="cd00038">
    <property type="entry name" value="CAP_ED"/>
    <property type="match status" value="1"/>
</dbReference>
<keyword evidence="6" id="KW-1185">Reference proteome</keyword>
<dbReference type="GO" id="GO:0003700">
    <property type="term" value="F:DNA-binding transcription factor activity"/>
    <property type="evidence" value="ECO:0007669"/>
    <property type="project" value="TreeGrafter"/>
</dbReference>
<feature type="domain" description="HTH crp-type" evidence="4">
    <location>
        <begin position="150"/>
        <end position="211"/>
    </location>
</feature>
<reference evidence="6" key="1">
    <citation type="submission" date="2015-08" db="EMBL/GenBank/DDBJ databases">
        <authorList>
            <person name="Varghese N."/>
        </authorList>
    </citation>
    <scope>NUCLEOTIDE SEQUENCE [LARGE SCALE GENOMIC DNA]</scope>
    <source>
        <strain evidence="6">DSM 18181</strain>
    </source>
</reference>
<dbReference type="STRING" id="339866.GCA_001418255_02910"/>
<organism evidence="5 6">
    <name type="scientific">Thiomonas bhubaneswarensis</name>
    <dbReference type="NCBI Taxonomy" id="339866"/>
    <lineage>
        <taxon>Bacteria</taxon>
        <taxon>Pseudomonadati</taxon>
        <taxon>Pseudomonadota</taxon>
        <taxon>Betaproteobacteria</taxon>
        <taxon>Burkholderiales</taxon>
        <taxon>Thiomonas</taxon>
    </lineage>
</organism>
<evidence type="ECO:0000313" key="6">
    <source>
        <dbReference type="Proteomes" id="UP000183649"/>
    </source>
</evidence>
<dbReference type="Gene3D" id="1.10.10.10">
    <property type="entry name" value="Winged helix-like DNA-binding domain superfamily/Winged helix DNA-binding domain"/>
    <property type="match status" value="1"/>
</dbReference>
<dbReference type="PROSITE" id="PS51063">
    <property type="entry name" value="HTH_CRP_2"/>
    <property type="match status" value="1"/>
</dbReference>
<protein>
    <submittedName>
        <fullName evidence="5">cAMP-binding domain of CRP or a regulatory subunit of cAMP-dependent protein kinases</fullName>
    </submittedName>
</protein>
<evidence type="ECO:0000256" key="2">
    <source>
        <dbReference type="ARBA" id="ARBA00023125"/>
    </source>
</evidence>
<dbReference type="Proteomes" id="UP000183649">
    <property type="component" value="Unassembled WGS sequence"/>
</dbReference>
<sequence length="223" mass="24426">MDSLGKLLELYPALAAVPPAELRAEWADGAAVMQVPKDMRLFAPGAQCGGFPLVLAGEARVFRMAPSGRQLEMYRLTPGEICLVSSASLFSGETLTAHADMQTDGALWLIRPPLFERWMQSTPDFSRFVLGQFATRMSDLTALIDALAFHRLDQRLAQALLGQGPRLQSTHQQLADRLGTAREIVTRLLKRFEAAGWVALSREKIDILQPAVLRQVAAGEISG</sequence>
<dbReference type="EMBL" id="CYHF01000014">
    <property type="protein sequence ID" value="CUB00462.1"/>
    <property type="molecule type" value="Genomic_DNA"/>
</dbReference>
<dbReference type="RefSeq" id="WP_055451726.1">
    <property type="nucleotide sequence ID" value="NZ_CYHF01000014.1"/>
</dbReference>
<evidence type="ECO:0000256" key="1">
    <source>
        <dbReference type="ARBA" id="ARBA00023015"/>
    </source>
</evidence>
<dbReference type="GO" id="GO:0016301">
    <property type="term" value="F:kinase activity"/>
    <property type="evidence" value="ECO:0007669"/>
    <property type="project" value="UniProtKB-KW"/>
</dbReference>
<dbReference type="SMART" id="SM00419">
    <property type="entry name" value="HTH_CRP"/>
    <property type="match status" value="1"/>
</dbReference>